<reference evidence="1 2" key="1">
    <citation type="submission" date="2016-10" db="EMBL/GenBank/DDBJ databases">
        <authorList>
            <person name="de Groot N.N."/>
        </authorList>
    </citation>
    <scope>NUCLEOTIDE SEQUENCE [LARGE SCALE GENOMIC DNA]</scope>
    <source>
        <strain evidence="1 2">ASO4-2</strain>
    </source>
</reference>
<name>A0A1G6D473_9BACT</name>
<dbReference type="RefSeq" id="WP_092120584.1">
    <property type="nucleotide sequence ID" value="NZ_FMXO01000010.1"/>
</dbReference>
<dbReference type="Proteomes" id="UP000198771">
    <property type="component" value="Unassembled WGS sequence"/>
</dbReference>
<keyword evidence="2" id="KW-1185">Reference proteome</keyword>
<evidence type="ECO:0000313" key="2">
    <source>
        <dbReference type="Proteomes" id="UP000198771"/>
    </source>
</evidence>
<dbReference type="EMBL" id="FMXO01000010">
    <property type="protein sequence ID" value="SDB39880.1"/>
    <property type="molecule type" value="Genomic_DNA"/>
</dbReference>
<dbReference type="OrthoDB" id="279123at2"/>
<organism evidence="1 2">
    <name type="scientific">Desulfonatronum thiosulfatophilum</name>
    <dbReference type="NCBI Taxonomy" id="617002"/>
    <lineage>
        <taxon>Bacteria</taxon>
        <taxon>Pseudomonadati</taxon>
        <taxon>Thermodesulfobacteriota</taxon>
        <taxon>Desulfovibrionia</taxon>
        <taxon>Desulfovibrionales</taxon>
        <taxon>Desulfonatronaceae</taxon>
        <taxon>Desulfonatronum</taxon>
    </lineage>
</organism>
<evidence type="ECO:0000313" key="1">
    <source>
        <dbReference type="EMBL" id="SDB39880.1"/>
    </source>
</evidence>
<sequence>MPRRSPVDAQKFQQLSPSCFSARGFFGNDTRELEDIIADDQATLQRLGITMDLLVQALRSVYHAALQTEGEWADIAPGVRAECLACRGRTPSPFPGEGTFPKHQVRVIREKDAQSFTITPLAIHLIEHHGFFQGVGSPFRIDPGMAADMLGLITKNKR</sequence>
<accession>A0A1G6D473</accession>
<dbReference type="AlphaFoldDB" id="A0A1G6D473"/>
<dbReference type="STRING" id="617002.SAMN05660653_01898"/>
<proteinExistence type="predicted"/>
<protein>
    <submittedName>
        <fullName evidence="1">Uncharacterized protein</fullName>
    </submittedName>
</protein>
<gene>
    <name evidence="1" type="ORF">SAMN05660653_01898</name>
</gene>